<evidence type="ECO:0000313" key="2">
    <source>
        <dbReference type="Proteomes" id="UP000193411"/>
    </source>
</evidence>
<evidence type="ECO:0000313" key="1">
    <source>
        <dbReference type="EMBL" id="ORZ40410.1"/>
    </source>
</evidence>
<dbReference type="PANTHER" id="PTHR21715">
    <property type="entry name" value="RH04127P"/>
    <property type="match status" value="1"/>
</dbReference>
<protein>
    <submittedName>
        <fullName evidence="1">Uncharacterized protein</fullName>
    </submittedName>
</protein>
<gene>
    <name evidence="1" type="ORF">BCR44DRAFT_1386408</name>
</gene>
<proteinExistence type="predicted"/>
<dbReference type="Gene3D" id="3.30.1470.10">
    <property type="entry name" value="Photosystem I PsaD, reaction center subunit II"/>
    <property type="match status" value="1"/>
</dbReference>
<dbReference type="STRING" id="765915.A0A1Y2I0N1"/>
<dbReference type="PANTHER" id="PTHR21715:SF0">
    <property type="entry name" value="RH04127P"/>
    <property type="match status" value="1"/>
</dbReference>
<sequence>MADTVLEEVFDPNYEPTQKEIDEYAEFLGMNLEEDADLLWIAREGLKAPLPDAWKPW</sequence>
<dbReference type="AlphaFoldDB" id="A0A1Y2I0N1"/>
<reference evidence="1 2" key="1">
    <citation type="submission" date="2016-07" db="EMBL/GenBank/DDBJ databases">
        <title>Pervasive Adenine N6-methylation of Active Genes in Fungi.</title>
        <authorList>
            <consortium name="DOE Joint Genome Institute"/>
            <person name="Mondo S.J."/>
            <person name="Dannebaum R.O."/>
            <person name="Kuo R.C."/>
            <person name="Labutti K."/>
            <person name="Haridas S."/>
            <person name="Kuo A."/>
            <person name="Salamov A."/>
            <person name="Ahrendt S.R."/>
            <person name="Lipzen A."/>
            <person name="Sullivan W."/>
            <person name="Andreopoulos W.B."/>
            <person name="Clum A."/>
            <person name="Lindquist E."/>
            <person name="Daum C."/>
            <person name="Ramamoorthy G.K."/>
            <person name="Gryganskyi A."/>
            <person name="Culley D."/>
            <person name="Magnuson J.K."/>
            <person name="James T.Y."/>
            <person name="O'Malley M.A."/>
            <person name="Stajich J.E."/>
            <person name="Spatafora J.W."/>
            <person name="Visel A."/>
            <person name="Grigoriev I.V."/>
        </authorList>
    </citation>
    <scope>NUCLEOTIDE SEQUENCE [LARGE SCALE GENOMIC DNA]</scope>
    <source>
        <strain evidence="1 2">PL171</strain>
    </source>
</reference>
<accession>A0A1Y2I0N1</accession>
<dbReference type="EMBL" id="MCFL01000003">
    <property type="protein sequence ID" value="ORZ40410.1"/>
    <property type="molecule type" value="Genomic_DNA"/>
</dbReference>
<dbReference type="InterPro" id="IPR053233">
    <property type="entry name" value="ABRA-related"/>
</dbReference>
<comment type="caution">
    <text evidence="1">The sequence shown here is derived from an EMBL/GenBank/DDBJ whole genome shotgun (WGS) entry which is preliminary data.</text>
</comment>
<organism evidence="1 2">
    <name type="scientific">Catenaria anguillulae PL171</name>
    <dbReference type="NCBI Taxonomy" id="765915"/>
    <lineage>
        <taxon>Eukaryota</taxon>
        <taxon>Fungi</taxon>
        <taxon>Fungi incertae sedis</taxon>
        <taxon>Blastocladiomycota</taxon>
        <taxon>Blastocladiomycetes</taxon>
        <taxon>Blastocladiales</taxon>
        <taxon>Catenariaceae</taxon>
        <taxon>Catenaria</taxon>
    </lineage>
</organism>
<dbReference type="Proteomes" id="UP000193411">
    <property type="component" value="Unassembled WGS sequence"/>
</dbReference>
<name>A0A1Y2I0N1_9FUNG</name>
<keyword evidence="2" id="KW-1185">Reference proteome</keyword>
<dbReference type="OrthoDB" id="6344460at2759"/>